<reference evidence="3" key="1">
    <citation type="journal article" date="2017" name="Nat. Ecol. Evol.">
        <title>Genome expansion and lineage-specific genetic innovations in the forest pathogenic fungi Armillaria.</title>
        <authorList>
            <person name="Sipos G."/>
            <person name="Prasanna A.N."/>
            <person name="Walter M.C."/>
            <person name="O'Connor E."/>
            <person name="Balint B."/>
            <person name="Krizsan K."/>
            <person name="Kiss B."/>
            <person name="Hess J."/>
            <person name="Varga T."/>
            <person name="Slot J."/>
            <person name="Riley R."/>
            <person name="Boka B."/>
            <person name="Rigling D."/>
            <person name="Barry K."/>
            <person name="Lee J."/>
            <person name="Mihaltcheva S."/>
            <person name="LaButti K."/>
            <person name="Lipzen A."/>
            <person name="Waldron R."/>
            <person name="Moloney N.M."/>
            <person name="Sperisen C."/>
            <person name="Kredics L."/>
            <person name="Vagvoelgyi C."/>
            <person name="Patrignani A."/>
            <person name="Fitzpatrick D."/>
            <person name="Nagy I."/>
            <person name="Doyle S."/>
            <person name="Anderson J.B."/>
            <person name="Grigoriev I.V."/>
            <person name="Gueldener U."/>
            <person name="Muensterkoetter M."/>
            <person name="Nagy L.G."/>
        </authorList>
    </citation>
    <scope>NUCLEOTIDE SEQUENCE [LARGE SCALE GENOMIC DNA]</scope>
    <source>
        <strain evidence="3">Ar21-2</strain>
    </source>
</reference>
<evidence type="ECO:0000313" key="2">
    <source>
        <dbReference type="EMBL" id="PBK80992.1"/>
    </source>
</evidence>
<dbReference type="InterPro" id="IPR025452">
    <property type="entry name" value="DUF4218"/>
</dbReference>
<feature type="domain" description="DUF4218" evidence="1">
    <location>
        <begin position="103"/>
        <end position="152"/>
    </location>
</feature>
<evidence type="ECO:0000313" key="3">
    <source>
        <dbReference type="Proteomes" id="UP000217790"/>
    </source>
</evidence>
<dbReference type="OrthoDB" id="3247418at2759"/>
<keyword evidence="3" id="KW-1185">Reference proteome</keyword>
<accession>A0A2H3CP38</accession>
<dbReference type="OMA" id="ADEYLWH"/>
<dbReference type="AlphaFoldDB" id="A0A2H3CP38"/>
<dbReference type="EMBL" id="KZ293737">
    <property type="protein sequence ID" value="PBK80992.1"/>
    <property type="molecule type" value="Genomic_DNA"/>
</dbReference>
<dbReference type="Pfam" id="PF13960">
    <property type="entry name" value="DUF4218"/>
    <property type="match status" value="1"/>
</dbReference>
<gene>
    <name evidence="2" type="ORF">ARMGADRAFT_948917</name>
</gene>
<organism evidence="2 3">
    <name type="scientific">Armillaria gallica</name>
    <name type="common">Bulbous honey fungus</name>
    <name type="synonym">Armillaria bulbosa</name>
    <dbReference type="NCBI Taxonomy" id="47427"/>
    <lineage>
        <taxon>Eukaryota</taxon>
        <taxon>Fungi</taxon>
        <taxon>Dikarya</taxon>
        <taxon>Basidiomycota</taxon>
        <taxon>Agaricomycotina</taxon>
        <taxon>Agaricomycetes</taxon>
        <taxon>Agaricomycetidae</taxon>
        <taxon>Agaricales</taxon>
        <taxon>Marasmiineae</taxon>
        <taxon>Physalacriaceae</taxon>
        <taxon>Armillaria</taxon>
    </lineage>
</organism>
<dbReference type="InParanoid" id="A0A2H3CP38"/>
<sequence>IRSDISTMITPSWLTLIPKNLGDPAHGKLKADQWRVLGATYLPASLVRMWSTPSQGNGTSLKRHREVLHVTMLLLSAVNIASSRVSSEMNADRYLSLIISFIEGIRELFPEYEFRPNQHMVIHLHEYLHSFGPVHSWWMFPFERMIGMLQRIPTNCKDGAGSFLCCPSSFLANFGFQVSWKRLFLSRSIDLPICEHLSQR</sequence>
<dbReference type="Proteomes" id="UP000217790">
    <property type="component" value="Unassembled WGS sequence"/>
</dbReference>
<protein>
    <recommendedName>
        <fullName evidence="1">DUF4218 domain-containing protein</fullName>
    </recommendedName>
</protein>
<name>A0A2H3CP38_ARMGA</name>
<dbReference type="STRING" id="47427.A0A2H3CP38"/>
<feature type="non-terminal residue" evidence="2">
    <location>
        <position position="1"/>
    </location>
</feature>
<evidence type="ECO:0000259" key="1">
    <source>
        <dbReference type="Pfam" id="PF13960"/>
    </source>
</evidence>
<proteinExistence type="predicted"/>